<dbReference type="Gene3D" id="3.40.50.880">
    <property type="match status" value="1"/>
</dbReference>
<evidence type="ECO:0000313" key="11">
    <source>
        <dbReference type="Proteomes" id="UP001501237"/>
    </source>
</evidence>
<keyword evidence="4 6" id="KW-0378">Hydrolase</keyword>
<dbReference type="InterPro" id="IPR017853">
    <property type="entry name" value="GH"/>
</dbReference>
<evidence type="ECO:0000259" key="7">
    <source>
        <dbReference type="Pfam" id="PF02449"/>
    </source>
</evidence>
<dbReference type="Proteomes" id="UP001501237">
    <property type="component" value="Unassembled WGS sequence"/>
</dbReference>
<dbReference type="InterPro" id="IPR013739">
    <property type="entry name" value="Beta_galactosidase_C"/>
</dbReference>
<evidence type="ECO:0000256" key="2">
    <source>
        <dbReference type="ARBA" id="ARBA00005940"/>
    </source>
</evidence>
<gene>
    <name evidence="10" type="ORF">GCM10010468_01610</name>
</gene>
<comment type="catalytic activity">
    <reaction evidence="1 6">
        <text>Hydrolysis of terminal non-reducing beta-D-galactose residues in beta-D-galactosides.</text>
        <dbReference type="EC" id="3.2.1.23"/>
    </reaction>
</comment>
<sequence>MEKHRDAIAYGGDYNPEQWPEEVWLEDMELMRRAGVNLVSVGIHSWALLEPAEGVYEFGWLDRLLDLLHEHGIRADLATPTVAPPAWLRLHHPDSRSVDRDGHVLGGGTRQSYCPSSPSYAAACATITERLAARYADHPALVMWHVSNEYGWGPAHCYCEVSAEAFRVWLREKHHDLDTLNAAWGTSFWGQRYGGWAEIEPPRTAPPGVNPALQLDFLRFSQDAHLANFRRERDIIRRHSAKPVTTNFQLANCKWIDYWKWAREVDVVSNDHYLQAERLDNQIELAMCADLTRSVAGGEPWLLMEHSTGAVNWQPRNLAKLPGELARNSLSHLARGADGIMFFQWRASAFGAEKFHSAMLPHGGPGTRIHREVVALGADLEALAPVRGGRVEADVAIVWDWESWWAVELEWRPSADLGYRERIEAYYEQLWRANLTTDFVHPEGDLARYRMVVVPSLYLTTPAAAKNLAAYVADGGTLVVSYFSGIVDAMDTVHPGAYPGALRDVLGLTVEEFLPLRTGQGVTLSGGMTGDLWSEDVITVSAEVVAEYLDGPAAGRPAITRNSCGEGTAWYISTRLPGDDLRAVLDRACADAGLVPDRTPVEIVRRGGHVFALNHSGRDVPVKVTGHELLTGTDCAGTLQVPAGKVRIVREPGP</sequence>
<reference evidence="11" key="1">
    <citation type="journal article" date="2019" name="Int. J. Syst. Evol. Microbiol.">
        <title>The Global Catalogue of Microorganisms (GCM) 10K type strain sequencing project: providing services to taxonomists for standard genome sequencing and annotation.</title>
        <authorList>
            <consortium name="The Broad Institute Genomics Platform"/>
            <consortium name="The Broad Institute Genome Sequencing Center for Infectious Disease"/>
            <person name="Wu L."/>
            <person name="Ma J."/>
        </authorList>
    </citation>
    <scope>NUCLEOTIDE SEQUENCE [LARGE SCALE GENOMIC DNA]</scope>
    <source>
        <strain evidence="11">JCM 9377</strain>
    </source>
</reference>
<evidence type="ECO:0000256" key="3">
    <source>
        <dbReference type="ARBA" id="ARBA00012756"/>
    </source>
</evidence>
<dbReference type="Gene3D" id="3.20.20.80">
    <property type="entry name" value="Glycosidases"/>
    <property type="match status" value="1"/>
</dbReference>
<keyword evidence="5 6" id="KW-0326">Glycosidase</keyword>
<dbReference type="InterPro" id="IPR013780">
    <property type="entry name" value="Glyco_hydro_b"/>
</dbReference>
<dbReference type="PANTHER" id="PTHR36447">
    <property type="entry name" value="BETA-GALACTOSIDASE GANA"/>
    <property type="match status" value="1"/>
</dbReference>
<organism evidence="10 11">
    <name type="scientific">Actinocorallia longicatena</name>
    <dbReference type="NCBI Taxonomy" id="111803"/>
    <lineage>
        <taxon>Bacteria</taxon>
        <taxon>Bacillati</taxon>
        <taxon>Actinomycetota</taxon>
        <taxon>Actinomycetes</taxon>
        <taxon>Streptosporangiales</taxon>
        <taxon>Thermomonosporaceae</taxon>
        <taxon>Actinocorallia</taxon>
    </lineage>
</organism>
<dbReference type="Pfam" id="PF08532">
    <property type="entry name" value="Glyco_hydro_42M"/>
    <property type="match status" value="1"/>
</dbReference>
<dbReference type="SUPFAM" id="SSF52317">
    <property type="entry name" value="Class I glutamine amidotransferase-like"/>
    <property type="match status" value="1"/>
</dbReference>
<comment type="similarity">
    <text evidence="2 6">Belongs to the glycosyl hydrolase 42 family.</text>
</comment>
<evidence type="ECO:0000259" key="9">
    <source>
        <dbReference type="Pfam" id="PF08533"/>
    </source>
</evidence>
<dbReference type="InterPro" id="IPR013738">
    <property type="entry name" value="Beta_galactosidase_Trimer"/>
</dbReference>
<evidence type="ECO:0000256" key="1">
    <source>
        <dbReference type="ARBA" id="ARBA00001412"/>
    </source>
</evidence>
<keyword evidence="11" id="KW-1185">Reference proteome</keyword>
<evidence type="ECO:0000313" key="10">
    <source>
        <dbReference type="EMBL" id="GAA3192701.1"/>
    </source>
</evidence>
<protein>
    <recommendedName>
        <fullName evidence="3 6">Beta-galactosidase</fullName>
        <shortName evidence="6">Beta-gal</shortName>
        <ecNumber evidence="3 6">3.2.1.23</ecNumber>
    </recommendedName>
</protein>
<dbReference type="InterPro" id="IPR029062">
    <property type="entry name" value="Class_I_gatase-like"/>
</dbReference>
<proteinExistence type="inferred from homology"/>
<comment type="caution">
    <text evidence="10">The sequence shown here is derived from an EMBL/GenBank/DDBJ whole genome shotgun (WGS) entry which is preliminary data.</text>
</comment>
<dbReference type="SUPFAM" id="SSF51445">
    <property type="entry name" value="(Trans)glycosidases"/>
    <property type="match status" value="1"/>
</dbReference>
<name>A0ABP6PVL5_9ACTN</name>
<dbReference type="RefSeq" id="WP_344821155.1">
    <property type="nucleotide sequence ID" value="NZ_BAAAUV010000001.1"/>
</dbReference>
<dbReference type="EMBL" id="BAAAUV010000001">
    <property type="protein sequence ID" value="GAA3192701.1"/>
    <property type="molecule type" value="Genomic_DNA"/>
</dbReference>
<evidence type="ECO:0000259" key="8">
    <source>
        <dbReference type="Pfam" id="PF08532"/>
    </source>
</evidence>
<dbReference type="CDD" id="cd03143">
    <property type="entry name" value="A4_beta-galactosidase_middle_domain"/>
    <property type="match status" value="1"/>
</dbReference>
<dbReference type="Pfam" id="PF08533">
    <property type="entry name" value="Glyco_hydro_42C"/>
    <property type="match status" value="1"/>
</dbReference>
<dbReference type="Gene3D" id="2.60.40.1180">
    <property type="entry name" value="Golgi alpha-mannosidase II"/>
    <property type="match status" value="1"/>
</dbReference>
<feature type="domain" description="Glycoside hydrolase family 42 N-terminal" evidence="7">
    <location>
        <begin position="13"/>
        <end position="382"/>
    </location>
</feature>
<feature type="domain" description="Beta-galactosidase C-terminal" evidence="9">
    <location>
        <begin position="601"/>
        <end position="651"/>
    </location>
</feature>
<dbReference type="InterPro" id="IPR013529">
    <property type="entry name" value="Glyco_hydro_42_N"/>
</dbReference>
<evidence type="ECO:0000256" key="6">
    <source>
        <dbReference type="PIRNR" id="PIRNR001084"/>
    </source>
</evidence>
<accession>A0ABP6PVL5</accession>
<dbReference type="EC" id="3.2.1.23" evidence="3 6"/>
<feature type="domain" description="Beta-galactosidase trimerisation" evidence="8">
    <location>
        <begin position="393"/>
        <end position="594"/>
    </location>
</feature>
<dbReference type="InterPro" id="IPR003476">
    <property type="entry name" value="Glyco_hydro_42"/>
</dbReference>
<dbReference type="Pfam" id="PF02449">
    <property type="entry name" value="Glyco_hydro_42"/>
    <property type="match status" value="1"/>
</dbReference>
<dbReference type="PIRSF" id="PIRSF001084">
    <property type="entry name" value="B-galactosidase"/>
    <property type="match status" value="1"/>
</dbReference>
<evidence type="ECO:0000256" key="4">
    <source>
        <dbReference type="ARBA" id="ARBA00022801"/>
    </source>
</evidence>
<evidence type="ECO:0000256" key="5">
    <source>
        <dbReference type="ARBA" id="ARBA00023295"/>
    </source>
</evidence>
<dbReference type="PANTHER" id="PTHR36447:SF1">
    <property type="entry name" value="BETA-GALACTOSIDASE GANA"/>
    <property type="match status" value="1"/>
</dbReference>